<keyword evidence="1" id="KW-0560">Oxidoreductase</keyword>
<dbReference type="GO" id="GO:0004497">
    <property type="term" value="F:monooxygenase activity"/>
    <property type="evidence" value="ECO:0007669"/>
    <property type="project" value="UniProtKB-KW"/>
</dbReference>
<comment type="similarity">
    <text evidence="3">Belongs to the 3-hydroxybenzoate 6-hydroxylase family.</text>
</comment>
<dbReference type="InterPro" id="IPR036188">
    <property type="entry name" value="FAD/NAD-bd_sf"/>
</dbReference>
<evidence type="ECO:0000256" key="1">
    <source>
        <dbReference type="ARBA" id="ARBA00023002"/>
    </source>
</evidence>
<dbReference type="Proteomes" id="UP001154282">
    <property type="component" value="Unassembled WGS sequence"/>
</dbReference>
<dbReference type="PANTHER" id="PTHR45934">
    <property type="entry name" value="FAD/NAD(P)-BINDING OXIDOREDUCTASE FAMILY PROTEIN"/>
    <property type="match status" value="1"/>
</dbReference>
<dbReference type="SUPFAM" id="SSF51905">
    <property type="entry name" value="FAD/NAD(P)-binding domain"/>
    <property type="match status" value="1"/>
</dbReference>
<sequence>MGSTVEDVVIVGAGIAGIATAVALNRVGIRALVLEKSDELRTTGAALTLFPNAWLALDALGVSHKLTPLYAPITSGSVTNVATGAVQEINFVGQSGGNGHGPRPIHRKALLEALAGELPPNSIRFSSHLASIETGADSLAVVHLKDGTTIKSKVLIGCDGLHSVVAQWLDLSAPVHSGRSAVRGLSFYPQGHGFESRVQQFVDSGKRAGLVPLNDKEVYWFLSCQGAEFTYDPKATQADVLSKYAADFPAVFLDAIRQADLSSMSWAPLKLRYPWNILTGSLCRGNITVAGDAMHPMTPDLAQGGGAALEDAVVLGRHIGNSFLANGKVLAAEGMPRALDGYAKERKWRAAGLVAGAYAAGWVQQGGTQVWRGLVRYLFYRYIFGRILRLVQYDCGKLPQVGNGKLD</sequence>
<dbReference type="InterPro" id="IPR002938">
    <property type="entry name" value="FAD-bd"/>
</dbReference>
<feature type="domain" description="FAD-binding" evidence="4">
    <location>
        <begin position="7"/>
        <end position="355"/>
    </location>
</feature>
<evidence type="ECO:0000259" key="4">
    <source>
        <dbReference type="Pfam" id="PF01494"/>
    </source>
</evidence>
<evidence type="ECO:0000256" key="3">
    <source>
        <dbReference type="ARBA" id="ARBA00024018"/>
    </source>
</evidence>
<evidence type="ECO:0000256" key="2">
    <source>
        <dbReference type="ARBA" id="ARBA00023033"/>
    </source>
</evidence>
<comment type="caution">
    <text evidence="5">The sequence shown here is derived from an EMBL/GenBank/DDBJ whole genome shotgun (WGS) entry which is preliminary data.</text>
</comment>
<proteinExistence type="inferred from homology"/>
<dbReference type="InterPro" id="IPR044560">
    <property type="entry name" value="MOase"/>
</dbReference>
<name>A0AAV0JJX1_9ROSI</name>
<dbReference type="PRINTS" id="PR00420">
    <property type="entry name" value="RNGMNOXGNASE"/>
</dbReference>
<keyword evidence="6" id="KW-1185">Reference proteome</keyword>
<gene>
    <name evidence="5" type="ORF">LITE_LOCUS14612</name>
</gene>
<dbReference type="EMBL" id="CAMGYJ010000005">
    <property type="protein sequence ID" value="CAI0410086.1"/>
    <property type="molecule type" value="Genomic_DNA"/>
</dbReference>
<evidence type="ECO:0000313" key="5">
    <source>
        <dbReference type="EMBL" id="CAI0410086.1"/>
    </source>
</evidence>
<dbReference type="Pfam" id="PF01494">
    <property type="entry name" value="FAD_binding_3"/>
    <property type="match status" value="1"/>
</dbReference>
<dbReference type="Gene3D" id="3.50.50.60">
    <property type="entry name" value="FAD/NAD(P)-binding domain"/>
    <property type="match status" value="1"/>
</dbReference>
<dbReference type="AlphaFoldDB" id="A0AAV0JJX1"/>
<reference evidence="5" key="1">
    <citation type="submission" date="2022-08" db="EMBL/GenBank/DDBJ databases">
        <authorList>
            <person name="Gutierrez-Valencia J."/>
        </authorList>
    </citation>
    <scope>NUCLEOTIDE SEQUENCE</scope>
</reference>
<dbReference type="GO" id="GO:0071949">
    <property type="term" value="F:FAD binding"/>
    <property type="evidence" value="ECO:0007669"/>
    <property type="project" value="InterPro"/>
</dbReference>
<keyword evidence="2" id="KW-0503">Monooxygenase</keyword>
<accession>A0AAV0JJX1</accession>
<dbReference type="PANTHER" id="PTHR45934:SF1">
    <property type="entry name" value="OS04G0423100 PROTEIN"/>
    <property type="match status" value="1"/>
</dbReference>
<organism evidence="5 6">
    <name type="scientific">Linum tenue</name>
    <dbReference type="NCBI Taxonomy" id="586396"/>
    <lineage>
        <taxon>Eukaryota</taxon>
        <taxon>Viridiplantae</taxon>
        <taxon>Streptophyta</taxon>
        <taxon>Embryophyta</taxon>
        <taxon>Tracheophyta</taxon>
        <taxon>Spermatophyta</taxon>
        <taxon>Magnoliopsida</taxon>
        <taxon>eudicotyledons</taxon>
        <taxon>Gunneridae</taxon>
        <taxon>Pentapetalae</taxon>
        <taxon>rosids</taxon>
        <taxon>fabids</taxon>
        <taxon>Malpighiales</taxon>
        <taxon>Linaceae</taxon>
        <taxon>Linum</taxon>
    </lineage>
</organism>
<protein>
    <recommendedName>
        <fullName evidence="4">FAD-binding domain-containing protein</fullName>
    </recommendedName>
</protein>
<evidence type="ECO:0000313" key="6">
    <source>
        <dbReference type="Proteomes" id="UP001154282"/>
    </source>
</evidence>